<protein>
    <submittedName>
        <fullName evidence="2">Zinc ion binding protein</fullName>
    </submittedName>
</protein>
<dbReference type="EMBL" id="BJWL01000008">
    <property type="protein sequence ID" value="GFY93423.1"/>
    <property type="molecule type" value="Genomic_DNA"/>
</dbReference>
<comment type="caution">
    <text evidence="2">The sequence shown here is derived from an EMBL/GenBank/DDBJ whole genome shotgun (WGS) entry which is preliminary data.</text>
</comment>
<organism evidence="2 3">
    <name type="scientific">Actinidia rufa</name>
    <dbReference type="NCBI Taxonomy" id="165716"/>
    <lineage>
        <taxon>Eukaryota</taxon>
        <taxon>Viridiplantae</taxon>
        <taxon>Streptophyta</taxon>
        <taxon>Embryophyta</taxon>
        <taxon>Tracheophyta</taxon>
        <taxon>Spermatophyta</taxon>
        <taxon>Magnoliopsida</taxon>
        <taxon>eudicotyledons</taxon>
        <taxon>Gunneridae</taxon>
        <taxon>Pentapetalae</taxon>
        <taxon>asterids</taxon>
        <taxon>Ericales</taxon>
        <taxon>Actinidiaceae</taxon>
        <taxon>Actinidia</taxon>
    </lineage>
</organism>
<dbReference type="AlphaFoldDB" id="A0A7J0F485"/>
<evidence type="ECO:0000313" key="2">
    <source>
        <dbReference type="EMBL" id="GFY93423.1"/>
    </source>
</evidence>
<evidence type="ECO:0000256" key="1">
    <source>
        <dbReference type="SAM" id="MobiDB-lite"/>
    </source>
</evidence>
<keyword evidence="3" id="KW-1185">Reference proteome</keyword>
<sequence>MARIGADKRVQSPSTQRSNLEQVLALADDAQSCCGSNYDKEWRAEDQRGGAGTSDPPSPGGAGRDCGKEGRRNLACCFCRTADTSALPVPVWCRSVFALPQLYCTTPKNASGQRAVPLDGTRLWGGCGAENSHLMPCFLTCTRSTFISLGNHQSSLDLKMERSCPGKLSATRWCRDCGKEDQRGGVGIVGRRHLACCFRRADTSASAYVVSVFCRSKLAPAVTVPPPRTLKNIREISFVLG</sequence>
<feature type="region of interest" description="Disordered" evidence="1">
    <location>
        <begin position="44"/>
        <end position="66"/>
    </location>
</feature>
<dbReference type="OrthoDB" id="1711136at2759"/>
<accession>A0A7J0F485</accession>
<dbReference type="Proteomes" id="UP000585474">
    <property type="component" value="Unassembled WGS sequence"/>
</dbReference>
<evidence type="ECO:0000313" key="3">
    <source>
        <dbReference type="Proteomes" id="UP000585474"/>
    </source>
</evidence>
<gene>
    <name evidence="2" type="ORF">Acr_08g0018190</name>
</gene>
<reference evidence="2 3" key="1">
    <citation type="submission" date="2019-07" db="EMBL/GenBank/DDBJ databases">
        <title>De Novo Assembly of kiwifruit Actinidia rufa.</title>
        <authorList>
            <person name="Sugita-Konishi S."/>
            <person name="Sato K."/>
            <person name="Mori E."/>
            <person name="Abe Y."/>
            <person name="Kisaki G."/>
            <person name="Hamano K."/>
            <person name="Suezawa K."/>
            <person name="Otani M."/>
            <person name="Fukuda T."/>
            <person name="Manabe T."/>
            <person name="Gomi K."/>
            <person name="Tabuchi M."/>
            <person name="Akimitsu K."/>
            <person name="Kataoka I."/>
        </authorList>
    </citation>
    <scope>NUCLEOTIDE SEQUENCE [LARGE SCALE GENOMIC DNA]</scope>
    <source>
        <strain evidence="3">cv. Fuchu</strain>
    </source>
</reference>
<proteinExistence type="predicted"/>
<name>A0A7J0F485_9ERIC</name>